<dbReference type="SUPFAM" id="SSF51445">
    <property type="entry name" value="(Trans)glycosidases"/>
    <property type="match status" value="1"/>
</dbReference>
<dbReference type="Proteomes" id="UP000631114">
    <property type="component" value="Unassembled WGS sequence"/>
</dbReference>
<dbReference type="Pfam" id="PF00232">
    <property type="entry name" value="Glyco_hydro_1"/>
    <property type="match status" value="1"/>
</dbReference>
<evidence type="ECO:0000313" key="4">
    <source>
        <dbReference type="Proteomes" id="UP000631114"/>
    </source>
</evidence>
<dbReference type="InterPro" id="IPR017853">
    <property type="entry name" value="GH"/>
</dbReference>
<accession>A0A835LUM3</accession>
<dbReference type="GO" id="GO:0008422">
    <property type="term" value="F:beta-glucosidase activity"/>
    <property type="evidence" value="ECO:0007669"/>
    <property type="project" value="TreeGrafter"/>
</dbReference>
<gene>
    <name evidence="3" type="ORF">IFM89_011881</name>
</gene>
<proteinExistence type="inferred from homology"/>
<organism evidence="3 4">
    <name type="scientific">Coptis chinensis</name>
    <dbReference type="NCBI Taxonomy" id="261450"/>
    <lineage>
        <taxon>Eukaryota</taxon>
        <taxon>Viridiplantae</taxon>
        <taxon>Streptophyta</taxon>
        <taxon>Embryophyta</taxon>
        <taxon>Tracheophyta</taxon>
        <taxon>Spermatophyta</taxon>
        <taxon>Magnoliopsida</taxon>
        <taxon>Ranunculales</taxon>
        <taxon>Ranunculaceae</taxon>
        <taxon>Coptidoideae</taxon>
        <taxon>Coptis</taxon>
    </lineage>
</organism>
<comment type="caution">
    <text evidence="3">The sequence shown here is derived from an EMBL/GenBank/DDBJ whole genome shotgun (WGS) entry which is preliminary data.</text>
</comment>
<protein>
    <recommendedName>
        <fullName evidence="5">Beta-glucosidase</fullName>
    </recommendedName>
</protein>
<evidence type="ECO:0000256" key="2">
    <source>
        <dbReference type="RuleBase" id="RU003690"/>
    </source>
</evidence>
<dbReference type="OrthoDB" id="65569at2759"/>
<dbReference type="InterPro" id="IPR001360">
    <property type="entry name" value="Glyco_hydro_1"/>
</dbReference>
<dbReference type="PANTHER" id="PTHR10353:SF29">
    <property type="entry name" value="BETA-GLUCOSIDASE 11"/>
    <property type="match status" value="1"/>
</dbReference>
<dbReference type="GO" id="GO:0005975">
    <property type="term" value="P:carbohydrate metabolic process"/>
    <property type="evidence" value="ECO:0007669"/>
    <property type="project" value="InterPro"/>
</dbReference>
<evidence type="ECO:0000313" key="3">
    <source>
        <dbReference type="EMBL" id="KAF9608843.1"/>
    </source>
</evidence>
<dbReference type="AlphaFoldDB" id="A0A835LUM3"/>
<dbReference type="EMBL" id="JADFTS010000004">
    <property type="protein sequence ID" value="KAF9608843.1"/>
    <property type="molecule type" value="Genomic_DNA"/>
</dbReference>
<name>A0A835LUM3_9MAGN</name>
<keyword evidence="4" id="KW-1185">Reference proteome</keyword>
<evidence type="ECO:0008006" key="5">
    <source>
        <dbReference type="Google" id="ProtNLM"/>
    </source>
</evidence>
<reference evidence="3 4" key="1">
    <citation type="submission" date="2020-10" db="EMBL/GenBank/DDBJ databases">
        <title>The Coptis chinensis genome and diversification of protoberbering-type alkaloids.</title>
        <authorList>
            <person name="Wang B."/>
            <person name="Shu S."/>
            <person name="Song C."/>
            <person name="Liu Y."/>
        </authorList>
    </citation>
    <scope>NUCLEOTIDE SEQUENCE [LARGE SCALE GENOMIC DNA]</scope>
    <source>
        <strain evidence="3">HL-2020</strain>
        <tissue evidence="3">Leaf</tissue>
    </source>
</reference>
<dbReference type="Gene3D" id="3.20.20.80">
    <property type="entry name" value="Glycosidases"/>
    <property type="match status" value="1"/>
</dbReference>
<dbReference type="PANTHER" id="PTHR10353">
    <property type="entry name" value="GLYCOSYL HYDROLASE"/>
    <property type="match status" value="1"/>
</dbReference>
<evidence type="ECO:0000256" key="1">
    <source>
        <dbReference type="ARBA" id="ARBA00010838"/>
    </source>
</evidence>
<sequence>MLSTMKLVDYSTIRTLIPQPKMRFSIIATLCPESHMPSTVKPIDYATVRTLIPLRKRRVSLATEHPGSQLFPTMSPQNTLKSHIDTGGVRGQLSFARESRKISKLFPPIPELKATPEGEIEFSDVAPFNIAGLPMTSDDSSNPTACNDTVRIKLLQIYRKNLHPSIRNGSNLRGYFLWSFLDVFQVTGGYTSHFGLYGVDFHDKERRRYPRQSVEWIANVGFGLSIYPLRDINYIGRECKRGLGFKEKLCNKVVKKREDIGVCRGHAFLKVLSIGSVLQFLEGFELK</sequence>
<comment type="similarity">
    <text evidence="1 2">Belongs to the glycosyl hydrolase 1 family.</text>
</comment>